<gene>
    <name evidence="11" type="primary">MPUL0A11990</name>
    <name evidence="11" type="ORF">METSCH_A11990</name>
</gene>
<evidence type="ECO:0000256" key="3">
    <source>
        <dbReference type="ARBA" id="ARBA00022490"/>
    </source>
</evidence>
<dbReference type="AlphaFoldDB" id="A0A4P6XLV0"/>
<dbReference type="GO" id="GO:0005851">
    <property type="term" value="C:eukaryotic translation initiation factor 2B complex"/>
    <property type="evidence" value="ECO:0007669"/>
    <property type="project" value="TreeGrafter"/>
</dbReference>
<dbReference type="GO" id="GO:0005085">
    <property type="term" value="F:guanyl-nucleotide exchange factor activity"/>
    <property type="evidence" value="ECO:0007669"/>
    <property type="project" value="TreeGrafter"/>
</dbReference>
<accession>A0A4P6XLV0</accession>
<dbReference type="STRING" id="2163413.A0A4P6XLV0"/>
<dbReference type="InterPro" id="IPR029044">
    <property type="entry name" value="Nucleotide-diphossugar_trans"/>
</dbReference>
<comment type="subunit">
    <text evidence="8">Component of the translation initiation factor 2B (eIF2B) complex which is a heterodecamer of two sets of five different subunits: alpha, beta, gamma, delta and epsilon. Subunits alpha, beta and delta comprise a regulatory subcomplex and subunits epsilon and gamma comprise a catalytic subcomplex. Within the complex, the hexameric regulatory complex resides at the center, with the two heterodimeric catalytic subcomplexes bound on opposite sides.</text>
</comment>
<evidence type="ECO:0000256" key="6">
    <source>
        <dbReference type="ARBA" id="ARBA00044196"/>
    </source>
</evidence>
<proteinExistence type="inferred from homology"/>
<reference evidence="12" key="1">
    <citation type="submission" date="2019-03" db="EMBL/GenBank/DDBJ databases">
        <title>Snf2 controls pulcherriminic acid biosynthesis and connects pigmentation and antifungal activity of the yeast Metschnikowia pulcherrima.</title>
        <authorList>
            <person name="Gore-Lloyd D."/>
            <person name="Sumann I."/>
            <person name="Brachmann A.O."/>
            <person name="Schneeberger K."/>
            <person name="Ortiz-Merino R.A."/>
            <person name="Moreno-Beltran M."/>
            <person name="Schlaefli M."/>
            <person name="Kirner P."/>
            <person name="Santos Kron A."/>
            <person name="Wolfe K.H."/>
            <person name="Piel J."/>
            <person name="Ahrens C.H."/>
            <person name="Henk D."/>
            <person name="Freimoser F.M."/>
        </authorList>
    </citation>
    <scope>NUCLEOTIDE SEQUENCE [LARGE SCALE GENOMIC DNA]</scope>
    <source>
        <strain evidence="12">APC 1.2</strain>
    </source>
</reference>
<dbReference type="InterPro" id="IPR056764">
    <property type="entry name" value="LbH_EIF2B3/5"/>
</dbReference>
<evidence type="ECO:0000256" key="7">
    <source>
        <dbReference type="ARBA" id="ARBA00044229"/>
    </source>
</evidence>
<feature type="compositionally biased region" description="Acidic residues" evidence="9">
    <location>
        <begin position="442"/>
        <end position="469"/>
    </location>
</feature>
<evidence type="ECO:0000313" key="12">
    <source>
        <dbReference type="Proteomes" id="UP000292447"/>
    </source>
</evidence>
<comment type="subcellular location">
    <subcellularLocation>
        <location evidence="1">Cytoplasm</location>
        <location evidence="1">Cytosol</location>
    </subcellularLocation>
</comment>
<comment type="similarity">
    <text evidence="2">Belongs to the eIF-2B gamma/epsilon subunits family.</text>
</comment>
<dbReference type="PANTHER" id="PTHR45989:SF1">
    <property type="entry name" value="TRANSLATION INITIATION FACTOR EIF-2B SUBUNIT GAMMA"/>
    <property type="match status" value="1"/>
</dbReference>
<evidence type="ECO:0000256" key="8">
    <source>
        <dbReference type="ARBA" id="ARBA00046432"/>
    </source>
</evidence>
<evidence type="ECO:0000259" key="10">
    <source>
        <dbReference type="Pfam" id="PF25084"/>
    </source>
</evidence>
<dbReference type="Gene3D" id="3.90.550.10">
    <property type="entry name" value="Spore Coat Polysaccharide Biosynthesis Protein SpsA, Chain A"/>
    <property type="match status" value="1"/>
</dbReference>
<protein>
    <recommendedName>
        <fullName evidence="6">Translation initiation factor eIF2B subunit gamma</fullName>
    </recommendedName>
    <alternativeName>
        <fullName evidence="7">eIF2B GDP-GTP exchange factor subunit gamma</fullName>
    </alternativeName>
</protein>
<feature type="region of interest" description="Disordered" evidence="9">
    <location>
        <begin position="438"/>
        <end position="469"/>
    </location>
</feature>
<dbReference type="EMBL" id="CP034456">
    <property type="protein sequence ID" value="QBM86554.1"/>
    <property type="molecule type" value="Genomic_DNA"/>
</dbReference>
<dbReference type="GO" id="GO:0002183">
    <property type="term" value="P:cytoplasmic translational initiation"/>
    <property type="evidence" value="ECO:0007669"/>
    <property type="project" value="TreeGrafter"/>
</dbReference>
<evidence type="ECO:0000256" key="9">
    <source>
        <dbReference type="SAM" id="MobiDB-lite"/>
    </source>
</evidence>
<dbReference type="SUPFAM" id="SSF53448">
    <property type="entry name" value="Nucleotide-diphospho-sugar transferases"/>
    <property type="match status" value="1"/>
</dbReference>
<keyword evidence="3" id="KW-0963">Cytoplasm</keyword>
<name>A0A4P6XLV0_9ASCO</name>
<evidence type="ECO:0000256" key="2">
    <source>
        <dbReference type="ARBA" id="ARBA00007878"/>
    </source>
</evidence>
<keyword evidence="12" id="KW-1185">Reference proteome</keyword>
<keyword evidence="5" id="KW-0648">Protein biosynthesis</keyword>
<dbReference type="GO" id="GO:0005829">
    <property type="term" value="C:cytosol"/>
    <property type="evidence" value="ECO:0007669"/>
    <property type="project" value="UniProtKB-SubCell"/>
</dbReference>
<dbReference type="Pfam" id="PF25084">
    <property type="entry name" value="LbH_EIF2B"/>
    <property type="match status" value="1"/>
</dbReference>
<dbReference type="PANTHER" id="PTHR45989">
    <property type="entry name" value="TRANSLATION INITIATION FACTOR EIF-2B SUBUNIT GAMMA"/>
    <property type="match status" value="1"/>
</dbReference>
<dbReference type="CDD" id="cd04652">
    <property type="entry name" value="LbH_eIF2B_gamma_C"/>
    <property type="match status" value="1"/>
</dbReference>
<evidence type="ECO:0000256" key="5">
    <source>
        <dbReference type="ARBA" id="ARBA00022917"/>
    </source>
</evidence>
<dbReference type="GO" id="GO:0003743">
    <property type="term" value="F:translation initiation factor activity"/>
    <property type="evidence" value="ECO:0007669"/>
    <property type="project" value="UniProtKB-KW"/>
</dbReference>
<evidence type="ECO:0000256" key="4">
    <source>
        <dbReference type="ARBA" id="ARBA00022540"/>
    </source>
</evidence>
<sequence length="469" mass="52412">MEFHAVILCGPGKQLTPFSSQRATGLPKALLPLAQRPMYEYVLDWCEKAFFPKITILCDEESADSIKDALEQYKAQKTASVALASDVLEMDGDVLKFIHSIQVIEYSGSSSGQVLQFLTKNEILQPLEHFVLLPCDFITNLPPHVLIEAYRCRRDSDLGVVVYYRNQLDIEDKKHKIFPKNYTVYTDLPCGSSQLLDYYSAEDVDFHKGFKVRTQLLWKHPKTTVSTKLLNSSIFFGNSQLIAERLAQNANKFTDLYFASRPLIKIVRDLARREWQSANWNLSIGFLVVPEQADFFRANTLPVYMEANRHFLKSQARDSAGRLAAPKEKTAANVGVDSMVGEGTQLGEKTNVKRSVVGANCTIGKRVKLTGSIILDNTVIEDDVQLENTIVGHDAVIHSKSRLTNCYVESTHDVLKGTQSKGDTLLCLTLEGLVESAIESSSSEDDGSDSSFDDYEDDFADNDDGLFGY</sequence>
<dbReference type="Gene3D" id="2.160.10.10">
    <property type="entry name" value="Hexapeptide repeat proteins"/>
    <property type="match status" value="1"/>
</dbReference>
<dbReference type="Proteomes" id="UP000292447">
    <property type="component" value="Chromosome I"/>
</dbReference>
<feature type="domain" description="EIF2B subunit epsilon/gamma LbH" evidence="10">
    <location>
        <begin position="331"/>
        <end position="407"/>
    </location>
</feature>
<organism evidence="11 12">
    <name type="scientific">Metschnikowia aff. pulcherrima</name>
    <dbReference type="NCBI Taxonomy" id="2163413"/>
    <lineage>
        <taxon>Eukaryota</taxon>
        <taxon>Fungi</taxon>
        <taxon>Dikarya</taxon>
        <taxon>Ascomycota</taxon>
        <taxon>Saccharomycotina</taxon>
        <taxon>Pichiomycetes</taxon>
        <taxon>Metschnikowiaceae</taxon>
        <taxon>Metschnikowia</taxon>
    </lineage>
</organism>
<keyword evidence="4 11" id="KW-0396">Initiation factor</keyword>
<evidence type="ECO:0000313" key="11">
    <source>
        <dbReference type="EMBL" id="QBM86554.1"/>
    </source>
</evidence>
<evidence type="ECO:0000256" key="1">
    <source>
        <dbReference type="ARBA" id="ARBA00004514"/>
    </source>
</evidence>
<dbReference type="InterPro" id="IPR051960">
    <property type="entry name" value="eIF2B_gamma"/>
</dbReference>